<gene>
    <name evidence="2" type="ORF">PG993_014586</name>
</gene>
<comment type="caution">
    <text evidence="2">The sequence shown here is derived from an EMBL/GenBank/DDBJ whole genome shotgun (WGS) entry which is preliminary data.</text>
</comment>
<dbReference type="EMBL" id="JAQQWK010000014">
    <property type="protein sequence ID" value="KAK8016397.1"/>
    <property type="molecule type" value="Genomic_DNA"/>
</dbReference>
<keyword evidence="3" id="KW-1185">Reference proteome</keyword>
<feature type="region of interest" description="Disordered" evidence="1">
    <location>
        <begin position="90"/>
        <end position="110"/>
    </location>
</feature>
<accession>A0ABR1RNC2</accession>
<sequence length="110" mass="11882">MSPCSSDDSTDNESHDGKNCALDGESTSKALQEEKDGQRLGPDEPRVCESFDQKSPGAHGERLYLFRKLGSDAKPNNFLNCDSVVVITQDANDDERHSRGDGLGKPNGKG</sequence>
<evidence type="ECO:0000313" key="3">
    <source>
        <dbReference type="Proteomes" id="UP001444661"/>
    </source>
</evidence>
<organism evidence="2 3">
    <name type="scientific">Apiospora rasikravindrae</name>
    <dbReference type="NCBI Taxonomy" id="990691"/>
    <lineage>
        <taxon>Eukaryota</taxon>
        <taxon>Fungi</taxon>
        <taxon>Dikarya</taxon>
        <taxon>Ascomycota</taxon>
        <taxon>Pezizomycotina</taxon>
        <taxon>Sordariomycetes</taxon>
        <taxon>Xylariomycetidae</taxon>
        <taxon>Amphisphaeriales</taxon>
        <taxon>Apiosporaceae</taxon>
        <taxon>Apiospora</taxon>
    </lineage>
</organism>
<name>A0ABR1RNC2_9PEZI</name>
<reference evidence="2 3" key="1">
    <citation type="submission" date="2023-01" db="EMBL/GenBank/DDBJ databases">
        <title>Analysis of 21 Apiospora genomes using comparative genomics revels a genus with tremendous synthesis potential of carbohydrate active enzymes and secondary metabolites.</title>
        <authorList>
            <person name="Sorensen T."/>
        </authorList>
    </citation>
    <scope>NUCLEOTIDE SEQUENCE [LARGE SCALE GENOMIC DNA]</scope>
    <source>
        <strain evidence="2 3">CBS 33761</strain>
    </source>
</reference>
<dbReference type="Proteomes" id="UP001444661">
    <property type="component" value="Unassembled WGS sequence"/>
</dbReference>
<evidence type="ECO:0000256" key="1">
    <source>
        <dbReference type="SAM" id="MobiDB-lite"/>
    </source>
</evidence>
<protein>
    <submittedName>
        <fullName evidence="2">Uncharacterized protein</fullName>
    </submittedName>
</protein>
<evidence type="ECO:0000313" key="2">
    <source>
        <dbReference type="EMBL" id="KAK8016397.1"/>
    </source>
</evidence>
<proteinExistence type="predicted"/>
<feature type="region of interest" description="Disordered" evidence="1">
    <location>
        <begin position="1"/>
        <end position="59"/>
    </location>
</feature>
<feature type="compositionally biased region" description="Basic and acidic residues" evidence="1">
    <location>
        <begin position="31"/>
        <end position="52"/>
    </location>
</feature>